<name>A0A2T0WA81_9LACT</name>
<keyword evidence="12" id="KW-1185">Reference proteome</keyword>
<evidence type="ECO:0000313" key="12">
    <source>
        <dbReference type="Proteomes" id="UP000238205"/>
    </source>
</evidence>
<evidence type="ECO:0000256" key="9">
    <source>
        <dbReference type="SAM" id="Phobius"/>
    </source>
</evidence>
<keyword evidence="4 9" id="KW-1133">Transmembrane helix</keyword>
<keyword evidence="6 9" id="KW-0472">Membrane</keyword>
<keyword evidence="5" id="KW-0406">Ion transport</keyword>
<dbReference type="AlphaFoldDB" id="A0A2T0WA81"/>
<evidence type="ECO:0000259" key="10">
    <source>
        <dbReference type="Pfam" id="PF07885"/>
    </source>
</evidence>
<feature type="transmembrane region" description="Helical" evidence="9">
    <location>
        <begin position="20"/>
        <end position="39"/>
    </location>
</feature>
<dbReference type="InterPro" id="IPR013099">
    <property type="entry name" value="K_chnl_dom"/>
</dbReference>
<dbReference type="GO" id="GO:0001508">
    <property type="term" value="P:action potential"/>
    <property type="evidence" value="ECO:0007669"/>
    <property type="project" value="TreeGrafter"/>
</dbReference>
<dbReference type="GO" id="GO:0008076">
    <property type="term" value="C:voltage-gated potassium channel complex"/>
    <property type="evidence" value="ECO:0007669"/>
    <property type="project" value="InterPro"/>
</dbReference>
<evidence type="ECO:0000256" key="6">
    <source>
        <dbReference type="ARBA" id="ARBA00023136"/>
    </source>
</evidence>
<evidence type="ECO:0000256" key="2">
    <source>
        <dbReference type="ARBA" id="ARBA00022448"/>
    </source>
</evidence>
<organism evidence="11 12">
    <name type="scientific">Alkalibacterium olivapovliticus</name>
    <dbReference type="NCBI Taxonomy" id="99907"/>
    <lineage>
        <taxon>Bacteria</taxon>
        <taxon>Bacillati</taxon>
        <taxon>Bacillota</taxon>
        <taxon>Bacilli</taxon>
        <taxon>Lactobacillales</taxon>
        <taxon>Carnobacteriaceae</taxon>
        <taxon>Alkalibacterium</taxon>
    </lineage>
</organism>
<dbReference type="Gene3D" id="1.10.287.70">
    <property type="match status" value="1"/>
</dbReference>
<evidence type="ECO:0000256" key="8">
    <source>
        <dbReference type="SAM" id="Coils"/>
    </source>
</evidence>
<dbReference type="Proteomes" id="UP000238205">
    <property type="component" value="Unassembled WGS sequence"/>
</dbReference>
<evidence type="ECO:0000313" key="11">
    <source>
        <dbReference type="EMBL" id="PRY83536.1"/>
    </source>
</evidence>
<evidence type="ECO:0000256" key="5">
    <source>
        <dbReference type="ARBA" id="ARBA00023065"/>
    </source>
</evidence>
<feature type="domain" description="Potassium channel" evidence="10">
    <location>
        <begin position="27"/>
        <end position="96"/>
    </location>
</feature>
<evidence type="ECO:0000256" key="1">
    <source>
        <dbReference type="ARBA" id="ARBA00004141"/>
    </source>
</evidence>
<proteinExistence type="predicted"/>
<dbReference type="InterPro" id="IPR028325">
    <property type="entry name" value="VG_K_chnl"/>
</dbReference>
<feature type="coiled-coil region" evidence="8">
    <location>
        <begin position="97"/>
        <end position="131"/>
    </location>
</feature>
<dbReference type="GO" id="GO:0005249">
    <property type="term" value="F:voltage-gated potassium channel activity"/>
    <property type="evidence" value="ECO:0007669"/>
    <property type="project" value="InterPro"/>
</dbReference>
<comment type="caution">
    <text evidence="11">The sequence shown here is derived from an EMBL/GenBank/DDBJ whole genome shotgun (WGS) entry which is preliminary data.</text>
</comment>
<accession>A0A2T0WA81</accession>
<keyword evidence="3 9" id="KW-0812">Transmembrane</keyword>
<dbReference type="PANTHER" id="PTHR11537:SF254">
    <property type="entry name" value="POTASSIUM VOLTAGE-GATED CHANNEL PROTEIN SHAB"/>
    <property type="match status" value="1"/>
</dbReference>
<keyword evidence="2" id="KW-0813">Transport</keyword>
<feature type="transmembrane region" description="Helical" evidence="9">
    <location>
        <begin position="74"/>
        <end position="98"/>
    </location>
</feature>
<evidence type="ECO:0000256" key="4">
    <source>
        <dbReference type="ARBA" id="ARBA00022989"/>
    </source>
</evidence>
<comment type="subcellular location">
    <subcellularLocation>
        <location evidence="1">Membrane</location>
        <topology evidence="1">Multi-pass membrane protein</topology>
    </subcellularLocation>
</comment>
<keyword evidence="7" id="KW-0407">Ion channel</keyword>
<dbReference type="PRINTS" id="PR00169">
    <property type="entry name" value="KCHANNEL"/>
</dbReference>
<dbReference type="SUPFAM" id="SSF81324">
    <property type="entry name" value="Voltage-gated potassium channels"/>
    <property type="match status" value="1"/>
</dbReference>
<evidence type="ECO:0000256" key="7">
    <source>
        <dbReference type="ARBA" id="ARBA00023303"/>
    </source>
</evidence>
<sequence>MIGKATKHVRTFFNTNGFAYMVYASGTILLLGATVYSIAEIVNFIDSLWWAFVTSTTVGYGDISPVSGIGRLTAIVLMLTGIGMFGALTSTITSFFIISEEEEEPEQNDEIKELNQKISKLLVKIEELELRNKYSQLLQLY</sequence>
<protein>
    <submittedName>
        <fullName evidence="11">Ion channel</fullName>
    </submittedName>
</protein>
<keyword evidence="8" id="KW-0175">Coiled coil</keyword>
<reference evidence="11 12" key="1">
    <citation type="submission" date="2018-03" db="EMBL/GenBank/DDBJ databases">
        <title>Genomic Encyclopedia of Archaeal and Bacterial Type Strains, Phase II (KMG-II): from individual species to whole genera.</title>
        <authorList>
            <person name="Goeker M."/>
        </authorList>
    </citation>
    <scope>NUCLEOTIDE SEQUENCE [LARGE SCALE GENOMIC DNA]</scope>
    <source>
        <strain evidence="11 12">DSM 13175</strain>
    </source>
</reference>
<gene>
    <name evidence="11" type="ORF">CLV38_104143</name>
</gene>
<evidence type="ECO:0000256" key="3">
    <source>
        <dbReference type="ARBA" id="ARBA00022692"/>
    </source>
</evidence>
<dbReference type="EMBL" id="PVTO01000004">
    <property type="protein sequence ID" value="PRY83536.1"/>
    <property type="molecule type" value="Genomic_DNA"/>
</dbReference>
<dbReference type="PANTHER" id="PTHR11537">
    <property type="entry name" value="VOLTAGE-GATED POTASSIUM CHANNEL"/>
    <property type="match status" value="1"/>
</dbReference>
<dbReference type="Pfam" id="PF07885">
    <property type="entry name" value="Ion_trans_2"/>
    <property type="match status" value="1"/>
</dbReference>